<organism evidence="2 3">
    <name type="scientific">Amycolatopsis rubida</name>
    <dbReference type="NCBI Taxonomy" id="112413"/>
    <lineage>
        <taxon>Bacteria</taxon>
        <taxon>Bacillati</taxon>
        <taxon>Actinomycetota</taxon>
        <taxon>Actinomycetes</taxon>
        <taxon>Pseudonocardiales</taxon>
        <taxon>Pseudonocardiaceae</taxon>
        <taxon>Amycolatopsis</taxon>
    </lineage>
</organism>
<dbReference type="AlphaFoldDB" id="A0A1I5GK13"/>
<dbReference type="InterPro" id="IPR034660">
    <property type="entry name" value="DinB/YfiT-like"/>
</dbReference>
<evidence type="ECO:0000313" key="2">
    <source>
        <dbReference type="EMBL" id="SFO36394.1"/>
    </source>
</evidence>
<sequence>MDFHEHCAEILRQTELLAAAVDGADRTVRVAACPEWNLGQLLDHVSTGHRWAEETVRTRADHWLPDDELRNPVDTARPASWLADGAKALVSTLREAGPDAEVFTPVPNGPPRAAFYARRFMNETLIHRADATLAASGEFTVAPEVAHDAMEEWLELGSLPQLLEYVPERRTLHGPDRTIHLAPTDHTASWTVDLTGDQPSWHPGPPATAAVTAAAPLGDLLLMVYGRLSPEIAHRTGDTEYLDRWLSLVGFG</sequence>
<name>A0A1I5GK13_9PSEU</name>
<evidence type="ECO:0000313" key="3">
    <source>
        <dbReference type="Proteomes" id="UP000199137"/>
    </source>
</evidence>
<protein>
    <submittedName>
        <fullName evidence="2">TIGR03083 family protein</fullName>
    </submittedName>
</protein>
<dbReference type="RefSeq" id="WP_093572600.1">
    <property type="nucleotide sequence ID" value="NZ_FOWC01000001.1"/>
</dbReference>
<feature type="domain" description="Mycothiol-dependent maleylpyruvate isomerase metal-binding" evidence="1">
    <location>
        <begin position="8"/>
        <end position="131"/>
    </location>
</feature>
<dbReference type="Proteomes" id="UP000199137">
    <property type="component" value="Unassembled WGS sequence"/>
</dbReference>
<gene>
    <name evidence="2" type="ORF">SAMN05421854_1011657</name>
</gene>
<dbReference type="InterPro" id="IPR017517">
    <property type="entry name" value="Maleyloyr_isom"/>
</dbReference>
<dbReference type="EMBL" id="FOWC01000001">
    <property type="protein sequence ID" value="SFO36394.1"/>
    <property type="molecule type" value="Genomic_DNA"/>
</dbReference>
<dbReference type="GO" id="GO:0046872">
    <property type="term" value="F:metal ion binding"/>
    <property type="evidence" value="ECO:0007669"/>
    <property type="project" value="InterPro"/>
</dbReference>
<accession>A0A1I5GK13</accession>
<reference evidence="2 3" key="1">
    <citation type="submission" date="2016-10" db="EMBL/GenBank/DDBJ databases">
        <authorList>
            <person name="de Groot N.N."/>
        </authorList>
    </citation>
    <scope>NUCLEOTIDE SEQUENCE [LARGE SCALE GENOMIC DNA]</scope>
    <source>
        <strain evidence="2 3">DSM 44637</strain>
    </source>
</reference>
<dbReference type="Pfam" id="PF11716">
    <property type="entry name" value="MDMPI_N"/>
    <property type="match status" value="1"/>
</dbReference>
<dbReference type="PANTHER" id="PTHR40758">
    <property type="entry name" value="CONSERVED PROTEIN"/>
    <property type="match status" value="1"/>
</dbReference>
<dbReference type="InterPro" id="IPR036527">
    <property type="entry name" value="SCP2_sterol-bd_dom_sf"/>
</dbReference>
<dbReference type="PANTHER" id="PTHR40758:SF1">
    <property type="entry name" value="CONSERVED PROTEIN"/>
    <property type="match status" value="1"/>
</dbReference>
<proteinExistence type="predicted"/>
<evidence type="ECO:0000259" key="1">
    <source>
        <dbReference type="Pfam" id="PF11716"/>
    </source>
</evidence>
<dbReference type="NCBIfam" id="TIGR03083">
    <property type="entry name" value="maleylpyruvate isomerase family mycothiol-dependent enzyme"/>
    <property type="match status" value="1"/>
</dbReference>
<dbReference type="OrthoDB" id="3671213at2"/>
<dbReference type="GO" id="GO:0005886">
    <property type="term" value="C:plasma membrane"/>
    <property type="evidence" value="ECO:0007669"/>
    <property type="project" value="TreeGrafter"/>
</dbReference>
<dbReference type="STRING" id="112413.SAMN05421854_1011657"/>
<dbReference type="SUPFAM" id="SSF109854">
    <property type="entry name" value="DinB/YfiT-like putative metalloenzymes"/>
    <property type="match status" value="1"/>
</dbReference>
<dbReference type="SUPFAM" id="SSF55718">
    <property type="entry name" value="SCP-like"/>
    <property type="match status" value="1"/>
</dbReference>
<dbReference type="InterPro" id="IPR024344">
    <property type="entry name" value="MDMPI_metal-binding"/>
</dbReference>